<dbReference type="RefSeq" id="YP_009102891.1">
    <property type="nucleotide sequence ID" value="NC_025452.1"/>
</dbReference>
<protein>
    <recommendedName>
        <fullName evidence="1">DUF7270 domain-containing protein</fullName>
    </recommendedName>
</protein>
<dbReference type="KEGG" id="vg:22113384"/>
<dbReference type="InterPro" id="IPR055694">
    <property type="entry name" value="DUF7270"/>
</dbReference>
<sequence>MNITPSQTGYEHILVFIALQGAKEGIIVSEYSGTVRLADYVAPEAFIKKCIDAWCLYALGTYPAPPAGELLFTVPTPAAGDTDAIFADMLAKGYLVYDITHDVYSFTSLNTVFGFTITSEANIPDWGILAWGVDGLGATYASSDVGAVLIDEGVTMEQYLAQFPQHNITGSDIILVQPGAIALPRLVAGWKPQLKDIIAGIRFHIPVVNPTP</sequence>
<evidence type="ECO:0000313" key="2">
    <source>
        <dbReference type="EMBL" id="AHZ60225.1"/>
    </source>
</evidence>
<dbReference type="GeneID" id="22113384"/>
<evidence type="ECO:0000259" key="1">
    <source>
        <dbReference type="Pfam" id="PF23934"/>
    </source>
</evidence>
<keyword evidence="3" id="KW-1185">Reference proteome</keyword>
<dbReference type="EMBL" id="KJ716335">
    <property type="protein sequence ID" value="AHZ60225.1"/>
    <property type="molecule type" value="Genomic_DNA"/>
</dbReference>
<name>A0A075E0B4_9CAUD</name>
<dbReference type="Proteomes" id="UP000028741">
    <property type="component" value="Segment"/>
</dbReference>
<accession>A0A075E0B4</accession>
<reference evidence="2 3" key="1">
    <citation type="journal article" date="2014" name="Arch. Virol.">
        <title>Complete genome sequence of a broad-host-range lytic Dickeya spp. bacteriophage ?D5.</title>
        <authorList>
            <person name="Czajkowski R."/>
            <person name="Ozymko Z."/>
            <person name="Zwirowski S."/>
            <person name="Lojkowska E."/>
        </authorList>
    </citation>
    <scope>NUCLEOTIDE SEQUENCE [LARGE SCALE GENOMIC DNA]</scope>
</reference>
<dbReference type="Pfam" id="PF23934">
    <property type="entry name" value="DUF7270"/>
    <property type="match status" value="1"/>
</dbReference>
<gene>
    <name evidence="2" type="ORF">DA66_0051</name>
</gene>
<feature type="domain" description="DUF7270" evidence="1">
    <location>
        <begin position="1"/>
        <end position="212"/>
    </location>
</feature>
<organism evidence="2 3">
    <name type="scientific">Dickeya phage RC-2014</name>
    <dbReference type="NCBI Taxonomy" id="1477406"/>
    <lineage>
        <taxon>Viruses</taxon>
        <taxon>Duplodnaviria</taxon>
        <taxon>Heunggongvirae</taxon>
        <taxon>Uroviricota</taxon>
        <taxon>Caudoviricetes</taxon>
        <taxon>Pantevenvirales</taxon>
        <taxon>Ackermannviridae</taxon>
        <taxon>Aglimvirinae</taxon>
        <taxon>Limestonevirus</taxon>
        <taxon>Limestonevirus RC2014</taxon>
    </lineage>
</organism>
<evidence type="ECO:0000313" key="3">
    <source>
        <dbReference type="Proteomes" id="UP000028741"/>
    </source>
</evidence>
<proteinExistence type="predicted"/>